<evidence type="ECO:0000256" key="3">
    <source>
        <dbReference type="ARBA" id="ARBA00022771"/>
    </source>
</evidence>
<dbReference type="InterPro" id="IPR012340">
    <property type="entry name" value="NA-bd_OB-fold"/>
</dbReference>
<dbReference type="EMBL" id="JAUHHV010000001">
    <property type="protein sequence ID" value="KAK1434302.1"/>
    <property type="molecule type" value="Genomic_DNA"/>
</dbReference>
<feature type="region of interest" description="Disordered" evidence="6">
    <location>
        <begin position="455"/>
        <end position="545"/>
    </location>
</feature>
<name>A0AAD8L3V6_TARER</name>
<organism evidence="8 9">
    <name type="scientific">Tagetes erecta</name>
    <name type="common">African marigold</name>
    <dbReference type="NCBI Taxonomy" id="13708"/>
    <lineage>
        <taxon>Eukaryota</taxon>
        <taxon>Viridiplantae</taxon>
        <taxon>Streptophyta</taxon>
        <taxon>Embryophyta</taxon>
        <taxon>Tracheophyta</taxon>
        <taxon>Spermatophyta</taxon>
        <taxon>Magnoliopsida</taxon>
        <taxon>eudicotyledons</taxon>
        <taxon>Gunneridae</taxon>
        <taxon>Pentapetalae</taxon>
        <taxon>asterids</taxon>
        <taxon>campanulids</taxon>
        <taxon>Asterales</taxon>
        <taxon>Asteraceae</taxon>
        <taxon>Asteroideae</taxon>
        <taxon>Heliantheae alliance</taxon>
        <taxon>Tageteae</taxon>
        <taxon>Tagetes</taxon>
    </lineage>
</organism>
<comment type="similarity">
    <text evidence="1">Belongs to the replication factor A protein 1 family.</text>
</comment>
<dbReference type="Pfam" id="PF08646">
    <property type="entry name" value="Rep_fac-A_C"/>
    <property type="match status" value="1"/>
</dbReference>
<proteinExistence type="inferred from homology"/>
<dbReference type="CDD" id="cd04476">
    <property type="entry name" value="RPA1_DBD_C"/>
    <property type="match status" value="1"/>
</dbReference>
<evidence type="ECO:0000313" key="8">
    <source>
        <dbReference type="EMBL" id="KAK1434302.1"/>
    </source>
</evidence>
<keyword evidence="2" id="KW-0479">Metal-binding</keyword>
<evidence type="ECO:0000256" key="2">
    <source>
        <dbReference type="ARBA" id="ARBA00022723"/>
    </source>
</evidence>
<comment type="caution">
    <text evidence="8">The sequence shown here is derived from an EMBL/GenBank/DDBJ whole genome shotgun (WGS) entry which is preliminary data.</text>
</comment>
<feature type="compositionally biased region" description="Polar residues" evidence="6">
    <location>
        <begin position="455"/>
        <end position="476"/>
    </location>
</feature>
<dbReference type="InterPro" id="IPR047192">
    <property type="entry name" value="Euk_RPA1_DBD_C"/>
</dbReference>
<dbReference type="InterPro" id="IPR013955">
    <property type="entry name" value="Rep_factor-A_C"/>
</dbReference>
<dbReference type="PANTHER" id="PTHR47165">
    <property type="entry name" value="OS03G0429900 PROTEIN"/>
    <property type="match status" value="1"/>
</dbReference>
<dbReference type="GO" id="GO:0008270">
    <property type="term" value="F:zinc ion binding"/>
    <property type="evidence" value="ECO:0007669"/>
    <property type="project" value="UniProtKB-KW"/>
</dbReference>
<dbReference type="GO" id="GO:0003677">
    <property type="term" value="F:DNA binding"/>
    <property type="evidence" value="ECO:0007669"/>
    <property type="project" value="UniProtKB-KW"/>
</dbReference>
<evidence type="ECO:0000256" key="6">
    <source>
        <dbReference type="SAM" id="MobiDB-lite"/>
    </source>
</evidence>
<protein>
    <recommendedName>
        <fullName evidence="7">Replication factor A C-terminal domain-containing protein</fullName>
    </recommendedName>
</protein>
<evidence type="ECO:0000256" key="1">
    <source>
        <dbReference type="ARBA" id="ARBA00005690"/>
    </source>
</evidence>
<reference evidence="8" key="1">
    <citation type="journal article" date="2023" name="bioRxiv">
        <title>Improved chromosome-level genome assembly for marigold (Tagetes erecta).</title>
        <authorList>
            <person name="Jiang F."/>
            <person name="Yuan L."/>
            <person name="Wang S."/>
            <person name="Wang H."/>
            <person name="Xu D."/>
            <person name="Wang A."/>
            <person name="Fan W."/>
        </authorList>
    </citation>
    <scope>NUCLEOTIDE SEQUENCE</scope>
    <source>
        <strain evidence="8">WSJ</strain>
        <tissue evidence="8">Leaf</tissue>
    </source>
</reference>
<evidence type="ECO:0000256" key="5">
    <source>
        <dbReference type="ARBA" id="ARBA00023125"/>
    </source>
</evidence>
<evidence type="ECO:0000256" key="4">
    <source>
        <dbReference type="ARBA" id="ARBA00022833"/>
    </source>
</evidence>
<evidence type="ECO:0000313" key="9">
    <source>
        <dbReference type="Proteomes" id="UP001229421"/>
    </source>
</evidence>
<sequence length="545" mass="59967">MFFCDSDDGFVVSLLLVFATLFRLLSDITAWFGLLSHITDNVVFCLILMKVVLQPKRKGVCGTVFEASSSSAGQLTRRASMLRSVARRNAVSVVDGSTGDVEGPVVDLFMAAQAEDSQLSDLTPGGETPPLKIRLIRKWNPTFRTTQTTFLFIDKEGTAIQANAKGSEQRIVENRLRMGSCYIITKYGCGNVDPYSNTLGHSTHLVIGGATQFTPIADVEEIPRYYFDFASRDRMEAACEKDNETIEGPRLQSTAATYIYQNPLSIHTDTLLQLHASGIPPENSVSLRSYPQNAGPDTMISIQDILTRSSAQLANKTFVVTGEISHIVNKEWCYITCPLCGKTLTRVLKQWFCPKDDIIDNALYSYRLSGVISDGTGSIDATFFNDAVVQLIELPCDNIIQSDPNIDMHRLPSIIQSSVGTHARFHLQANKNERNGSIRCTINRVVLLNPRPATTVQQHSNAPVTPQQQLKQSAYQPSPLVKRQLKLNYGESSSETTKKAKSILETTGKKINTPAPETEAKNSETSASKVDENADATLPKAYGNN</sequence>
<dbReference type="Gene3D" id="2.40.50.140">
    <property type="entry name" value="Nucleic acid-binding proteins"/>
    <property type="match status" value="2"/>
</dbReference>
<dbReference type="AlphaFoldDB" id="A0AAD8L3V6"/>
<accession>A0AAD8L3V6</accession>
<evidence type="ECO:0000259" key="7">
    <source>
        <dbReference type="Pfam" id="PF08646"/>
    </source>
</evidence>
<keyword evidence="3" id="KW-0863">Zinc-finger</keyword>
<keyword evidence="4" id="KW-0862">Zinc</keyword>
<feature type="domain" description="Replication factor A C-terminal" evidence="7">
    <location>
        <begin position="318"/>
        <end position="443"/>
    </location>
</feature>
<dbReference type="SUPFAM" id="SSF50249">
    <property type="entry name" value="Nucleic acid-binding proteins"/>
    <property type="match status" value="2"/>
</dbReference>
<keyword evidence="5" id="KW-0238">DNA-binding</keyword>
<gene>
    <name evidence="8" type="ORF">QVD17_00039</name>
</gene>
<dbReference type="PANTHER" id="PTHR47165:SF4">
    <property type="entry name" value="OS03G0429900 PROTEIN"/>
    <property type="match status" value="1"/>
</dbReference>
<dbReference type="Proteomes" id="UP001229421">
    <property type="component" value="Unassembled WGS sequence"/>
</dbReference>
<keyword evidence="9" id="KW-1185">Reference proteome</keyword>